<dbReference type="GO" id="GO:0051539">
    <property type="term" value="F:4 iron, 4 sulfur cluster binding"/>
    <property type="evidence" value="ECO:0007669"/>
    <property type="project" value="UniProtKB-KW"/>
</dbReference>
<dbReference type="NCBIfam" id="TIGR03379">
    <property type="entry name" value="glycerol3P_GlpC"/>
    <property type="match status" value="1"/>
</dbReference>
<dbReference type="EMBL" id="CP118710">
    <property type="protein sequence ID" value="WGK83749.1"/>
    <property type="molecule type" value="Genomic_DNA"/>
</dbReference>
<accession>A0A7X6N640</accession>
<keyword evidence="2" id="KW-0479">Metal-binding</keyword>
<keyword evidence="7" id="KW-0560">Oxidoreductase</keyword>
<dbReference type="Pfam" id="PF13183">
    <property type="entry name" value="Fer4_8"/>
    <property type="match status" value="1"/>
</dbReference>
<dbReference type="EMBL" id="CP118712">
    <property type="protein sequence ID" value="WGK86596.1"/>
    <property type="molecule type" value="Genomic_DNA"/>
</dbReference>
<evidence type="ECO:0000256" key="1">
    <source>
        <dbReference type="ARBA" id="ARBA00022485"/>
    </source>
</evidence>
<dbReference type="GO" id="GO:0046872">
    <property type="term" value="F:metal ion binding"/>
    <property type="evidence" value="ECO:0007669"/>
    <property type="project" value="UniProtKB-KW"/>
</dbReference>
<evidence type="ECO:0000259" key="6">
    <source>
        <dbReference type="PROSITE" id="PS51379"/>
    </source>
</evidence>
<dbReference type="GeneID" id="79918776"/>
<evidence type="ECO:0000256" key="5">
    <source>
        <dbReference type="ARBA" id="ARBA00023014"/>
    </source>
</evidence>
<dbReference type="GO" id="GO:0009331">
    <property type="term" value="C:glycerol-3-phosphate dehydrogenase (FAD) complex"/>
    <property type="evidence" value="ECO:0007669"/>
    <property type="project" value="InterPro"/>
</dbReference>
<dbReference type="PANTHER" id="PTHR32479">
    <property type="entry name" value="GLYCOLATE OXIDASE IRON-SULFUR SUBUNIT"/>
    <property type="match status" value="1"/>
</dbReference>
<keyword evidence="3" id="KW-0677">Repeat</keyword>
<feature type="domain" description="4Fe-4S ferredoxin-type" evidence="6">
    <location>
        <begin position="8"/>
        <end position="39"/>
    </location>
</feature>
<dbReference type="GO" id="GO:0016020">
    <property type="term" value="C:membrane"/>
    <property type="evidence" value="ECO:0007669"/>
    <property type="project" value="InterPro"/>
</dbReference>
<sequence length="408" mass="45525">MTTSFIEAAPKNTSFDQCIKCTVCTVYCPVAKANPLYPGPKQCGPDGERLRIKSAEYYDDLLKLCTNCKRCETACPSGVKIGDIIAVARGKHGKKSFSPKLVRDYVLSHTDLFGTLATPFAPIVNVATSMPLVKKVMHKTIGVHDHKSLPKYSHGTFRRWFKQNCTRQPLYTRQVSYFHGCYVNYNHPQLGKDFVAVMNAMNIGVRLLDNEKCCGVPLIANGFHDKARKNALLNVKNIETAVLDRQTSVLSTSSTCSFTLQQEYPHVLGVDNSKVVNKIEYVTRFLLKEFMSGNAPRMKPVNLKVVYHTPCHLERSGNVMFTIELLKMIPGLELIVLDSECCGLAGTYGFKEENYDVSMKIGSHLFDSIKASQADYAITDCETCKWQIEENTALETIHPISLLAMAIA</sequence>
<dbReference type="Proteomes" id="UP001241226">
    <property type="component" value="Chromosome 2"/>
</dbReference>
<proteinExistence type="predicted"/>
<dbReference type="Pfam" id="PF02754">
    <property type="entry name" value="CCG"/>
    <property type="match status" value="2"/>
</dbReference>
<dbReference type="PANTHER" id="PTHR32479:SF19">
    <property type="entry name" value="ANAEROBIC GLYCEROL-3-PHOSPHATE DEHYDROGENASE SUBUNIT C"/>
    <property type="match status" value="1"/>
</dbReference>
<dbReference type="SUPFAM" id="SSF46548">
    <property type="entry name" value="alpha-helical ferredoxin"/>
    <property type="match status" value="1"/>
</dbReference>
<keyword evidence="4" id="KW-0408">Iron</keyword>
<dbReference type="NCBIfam" id="NF008369">
    <property type="entry name" value="PRK11168.1"/>
    <property type="match status" value="1"/>
</dbReference>
<dbReference type="InterPro" id="IPR017900">
    <property type="entry name" value="4Fe4S_Fe_S_CS"/>
</dbReference>
<organism evidence="7 10">
    <name type="scientific">Vibrio aestuarianus</name>
    <dbReference type="NCBI Taxonomy" id="28171"/>
    <lineage>
        <taxon>Bacteria</taxon>
        <taxon>Pseudomonadati</taxon>
        <taxon>Pseudomonadota</taxon>
        <taxon>Gammaproteobacteria</taxon>
        <taxon>Vibrionales</taxon>
        <taxon>Vibrionaceae</taxon>
        <taxon>Vibrio</taxon>
    </lineage>
</organism>
<dbReference type="RefSeq" id="WP_053310540.1">
    <property type="nucleotide sequence ID" value="NZ_CALYLG010000242.1"/>
</dbReference>
<dbReference type="Proteomes" id="UP001140973">
    <property type="component" value="Unassembled WGS sequence"/>
</dbReference>
<evidence type="ECO:0000313" key="11">
    <source>
        <dbReference type="Proteomes" id="UP001241226"/>
    </source>
</evidence>
<gene>
    <name evidence="7" type="primary">glpC</name>
    <name evidence="7" type="ORF">L9W73_07670</name>
    <name evidence="8" type="ORF">PYE51_15180</name>
    <name evidence="9" type="ORF">PYE67_16670</name>
</gene>
<evidence type="ECO:0000313" key="8">
    <source>
        <dbReference type="EMBL" id="WGK83749.1"/>
    </source>
</evidence>
<dbReference type="InterPro" id="IPR009051">
    <property type="entry name" value="Helical_ferredxn"/>
</dbReference>
<dbReference type="InterPro" id="IPR017753">
    <property type="entry name" value="G3P_DH_GlpC_su"/>
</dbReference>
<dbReference type="GO" id="GO:0004368">
    <property type="term" value="F:glycerol-3-phosphate dehydrogenase (quinone) activity"/>
    <property type="evidence" value="ECO:0007669"/>
    <property type="project" value="UniProtKB-EC"/>
</dbReference>
<keyword evidence="5" id="KW-0411">Iron-sulfur</keyword>
<dbReference type="EC" id="1.1.5.3" evidence="7 8"/>
<dbReference type="PROSITE" id="PS00198">
    <property type="entry name" value="4FE4S_FER_1"/>
    <property type="match status" value="1"/>
</dbReference>
<name>A0A7X6N640_9VIBR</name>
<evidence type="ECO:0000313" key="7">
    <source>
        <dbReference type="EMBL" id="MDE1357178.1"/>
    </source>
</evidence>
<evidence type="ECO:0000256" key="2">
    <source>
        <dbReference type="ARBA" id="ARBA00022723"/>
    </source>
</evidence>
<evidence type="ECO:0000256" key="3">
    <source>
        <dbReference type="ARBA" id="ARBA00022737"/>
    </source>
</evidence>
<keyword evidence="1" id="KW-0004">4Fe-4S</keyword>
<evidence type="ECO:0000313" key="10">
    <source>
        <dbReference type="Proteomes" id="UP001140973"/>
    </source>
</evidence>
<evidence type="ECO:0000313" key="9">
    <source>
        <dbReference type="EMBL" id="WGK86596.1"/>
    </source>
</evidence>
<evidence type="ECO:0000256" key="4">
    <source>
        <dbReference type="ARBA" id="ARBA00023004"/>
    </source>
</evidence>
<dbReference type="GO" id="GO:0009061">
    <property type="term" value="P:anaerobic respiration"/>
    <property type="evidence" value="ECO:0007669"/>
    <property type="project" value="InterPro"/>
</dbReference>
<dbReference type="Gene3D" id="1.10.1060.10">
    <property type="entry name" value="Alpha-helical ferredoxin"/>
    <property type="match status" value="1"/>
</dbReference>
<dbReference type="InterPro" id="IPR017896">
    <property type="entry name" value="4Fe4S_Fe-S-bd"/>
</dbReference>
<protein>
    <submittedName>
        <fullName evidence="7">Anaerobic glycerol-3-phosphate dehydrogenase subunit C</fullName>
    </submittedName>
    <submittedName>
        <fullName evidence="8">Anaerobic glycerol-3-phosphate dehydrogenase subunit GlpC</fullName>
        <ecNumber evidence="7 8">1.1.5.3</ecNumber>
    </submittedName>
</protein>
<dbReference type="Proteomes" id="UP001239257">
    <property type="component" value="Chromosome 2"/>
</dbReference>
<dbReference type="InterPro" id="IPR004017">
    <property type="entry name" value="Cys_rich_dom"/>
</dbReference>
<dbReference type="PROSITE" id="PS51379">
    <property type="entry name" value="4FE4S_FER_2"/>
    <property type="match status" value="2"/>
</dbReference>
<reference evidence="7 11" key="1">
    <citation type="submission" date="2022-02" db="EMBL/GenBank/DDBJ databases">
        <title>Emergence and expansion in Europe of a Vibrio aestuarianus clonal complex pathogenic for oysters.</title>
        <authorList>
            <person name="Mesnil A."/>
            <person name="Travers M.-A."/>
        </authorList>
    </citation>
    <scope>NUCLEOTIDE SEQUENCE</scope>
    <source>
        <strain evidence="7">151-ITT-15-cp-1</strain>
        <strain evidence="9 11">U17</strain>
        <strain evidence="8">U29</strain>
    </source>
</reference>
<dbReference type="AlphaFoldDB" id="A0A7X6N640"/>
<feature type="domain" description="4Fe-4S ferredoxin-type" evidence="6">
    <location>
        <begin position="54"/>
        <end position="84"/>
    </location>
</feature>
<dbReference type="EMBL" id="JAKNAP010000020">
    <property type="protein sequence ID" value="MDE1357178.1"/>
    <property type="molecule type" value="Genomic_DNA"/>
</dbReference>